<sequence length="460" mass="52403">MRLPISVSIDDDDGSSYDGNSTTDEESDAEVVKESINDYSYIDPLVELVNYFEEVSLSYSGSAARVLNPQLAKYYNHPESSFSIVGLSGNVTKEIFDVIKKFKIKHLDIKDLQVLKGYQSTIDVNELHIHCPAIEKFDFSQVHVKSFQLKGEIDAYSFNTIPESVTSIELGPTIDPKYQRGNFMLPKDTESLTCPINLLKFLDFKHTHKLSELTLKYSEQPNLHAKDPYWDNLPSTLTKLVISVLDYRYCVRTNDFHNPLFGITINDKISKLEVVLTGLIPDSLFVSSTAEKSFPYRNIGSNSLRYYDSPLTRNYGLINNVDGRVTFKAEGHGTTRTVKISCLKKDKGKIRQCNDGKLALDISQYKREYNNHPVFLLPNKTPQVFGFPTFDDDDDYDDDDEDDDDFGYGYGYGYGYDSDDYGYGFDDFDPNYFEDYEAYVALCEMLGEDIGYYPGFNDSD</sequence>
<keyword evidence="2" id="KW-1185">Reference proteome</keyword>
<dbReference type="EMBL" id="BSXS01003106">
    <property type="protein sequence ID" value="GME80531.1"/>
    <property type="molecule type" value="Genomic_DNA"/>
</dbReference>
<name>A0ACB5T3S8_AMBMO</name>
<protein>
    <submittedName>
        <fullName evidence="1">Unnamed protein product</fullName>
    </submittedName>
</protein>
<accession>A0ACB5T3S8</accession>
<organism evidence="1 2">
    <name type="scientific">Ambrosiozyma monospora</name>
    <name type="common">Yeast</name>
    <name type="synonym">Endomycopsis monosporus</name>
    <dbReference type="NCBI Taxonomy" id="43982"/>
    <lineage>
        <taxon>Eukaryota</taxon>
        <taxon>Fungi</taxon>
        <taxon>Dikarya</taxon>
        <taxon>Ascomycota</taxon>
        <taxon>Saccharomycotina</taxon>
        <taxon>Pichiomycetes</taxon>
        <taxon>Pichiales</taxon>
        <taxon>Pichiaceae</taxon>
        <taxon>Ambrosiozyma</taxon>
    </lineage>
</organism>
<reference evidence="1" key="1">
    <citation type="submission" date="2023-04" db="EMBL/GenBank/DDBJ databases">
        <title>Ambrosiozyma monospora NBRC 10751.</title>
        <authorList>
            <person name="Ichikawa N."/>
            <person name="Sato H."/>
            <person name="Tonouchi N."/>
        </authorList>
    </citation>
    <scope>NUCLEOTIDE SEQUENCE</scope>
    <source>
        <strain evidence="1">NBRC 10751</strain>
    </source>
</reference>
<evidence type="ECO:0000313" key="1">
    <source>
        <dbReference type="EMBL" id="GME80531.1"/>
    </source>
</evidence>
<gene>
    <name evidence="1" type="ORF">Amon02_000449600</name>
</gene>
<comment type="caution">
    <text evidence="1">The sequence shown here is derived from an EMBL/GenBank/DDBJ whole genome shotgun (WGS) entry which is preliminary data.</text>
</comment>
<dbReference type="Proteomes" id="UP001165064">
    <property type="component" value="Unassembled WGS sequence"/>
</dbReference>
<evidence type="ECO:0000313" key="2">
    <source>
        <dbReference type="Proteomes" id="UP001165064"/>
    </source>
</evidence>
<proteinExistence type="predicted"/>